<organism evidence="5 6">
    <name type="scientific">Methylobacterium frigidaeris</name>
    <dbReference type="NCBI Taxonomy" id="2038277"/>
    <lineage>
        <taxon>Bacteria</taxon>
        <taxon>Pseudomonadati</taxon>
        <taxon>Pseudomonadota</taxon>
        <taxon>Alphaproteobacteria</taxon>
        <taxon>Hyphomicrobiales</taxon>
        <taxon>Methylobacteriaceae</taxon>
        <taxon>Methylobacterium</taxon>
    </lineage>
</organism>
<evidence type="ECO:0000256" key="1">
    <source>
        <dbReference type="ARBA" id="ARBA00004418"/>
    </source>
</evidence>
<evidence type="ECO:0000256" key="3">
    <source>
        <dbReference type="ARBA" id="ARBA00022729"/>
    </source>
</evidence>
<dbReference type="GO" id="GO:0030288">
    <property type="term" value="C:outer membrane-bounded periplasmic space"/>
    <property type="evidence" value="ECO:0007669"/>
    <property type="project" value="UniProtKB-ARBA"/>
</dbReference>
<reference evidence="5" key="2">
    <citation type="submission" date="2021-08" db="EMBL/GenBank/DDBJ databases">
        <authorList>
            <person name="Tani A."/>
            <person name="Ola A."/>
            <person name="Ogura Y."/>
            <person name="Katsura K."/>
            <person name="Hayashi T."/>
        </authorList>
    </citation>
    <scope>NUCLEOTIDE SEQUENCE</scope>
    <source>
        <strain evidence="5">JCM 32048</strain>
    </source>
</reference>
<dbReference type="Gene3D" id="3.10.105.10">
    <property type="entry name" value="Dipeptide-binding Protein, Domain 3"/>
    <property type="match status" value="1"/>
</dbReference>
<dbReference type="Pfam" id="PF00496">
    <property type="entry name" value="SBP_bac_5"/>
    <property type="match status" value="1"/>
</dbReference>
<dbReference type="GO" id="GO:1904680">
    <property type="term" value="F:peptide transmembrane transporter activity"/>
    <property type="evidence" value="ECO:0007669"/>
    <property type="project" value="TreeGrafter"/>
</dbReference>
<dbReference type="PANTHER" id="PTHR30290:SF38">
    <property type="entry name" value="D,D-DIPEPTIDE-BINDING PERIPLASMIC PROTEIN DDPA-RELATED"/>
    <property type="match status" value="1"/>
</dbReference>
<dbReference type="Gene3D" id="3.40.190.10">
    <property type="entry name" value="Periplasmic binding protein-like II"/>
    <property type="match status" value="1"/>
</dbReference>
<dbReference type="InterPro" id="IPR030678">
    <property type="entry name" value="Peptide/Ni-bd"/>
</dbReference>
<comment type="similarity">
    <text evidence="2">Belongs to the bacterial solute-binding protein 5 family.</text>
</comment>
<dbReference type="SUPFAM" id="SSF53850">
    <property type="entry name" value="Periplasmic binding protein-like II"/>
    <property type="match status" value="1"/>
</dbReference>
<comment type="caution">
    <text evidence="5">The sequence shown here is derived from an EMBL/GenBank/DDBJ whole genome shotgun (WGS) entry which is preliminary data.</text>
</comment>
<keyword evidence="6" id="KW-1185">Reference proteome</keyword>
<proteinExistence type="inferred from homology"/>
<dbReference type="EMBL" id="BPQJ01000037">
    <property type="protein sequence ID" value="GJD65268.1"/>
    <property type="molecule type" value="Genomic_DNA"/>
</dbReference>
<dbReference type="Proteomes" id="UP001055286">
    <property type="component" value="Unassembled WGS sequence"/>
</dbReference>
<dbReference type="GO" id="GO:0015833">
    <property type="term" value="P:peptide transport"/>
    <property type="evidence" value="ECO:0007669"/>
    <property type="project" value="TreeGrafter"/>
</dbReference>
<comment type="subcellular location">
    <subcellularLocation>
        <location evidence="1">Periplasm</location>
    </subcellularLocation>
</comment>
<protein>
    <submittedName>
        <fullName evidence="5">Glutathione-binding protein GsiB</fullName>
    </submittedName>
</protein>
<dbReference type="InterPro" id="IPR039424">
    <property type="entry name" value="SBP_5"/>
</dbReference>
<accession>A0AA37HG66</accession>
<dbReference type="CDD" id="cd08517">
    <property type="entry name" value="PBP2_NikA_DppA_OppA_like_13"/>
    <property type="match status" value="1"/>
</dbReference>
<keyword evidence="3" id="KW-0732">Signal</keyword>
<dbReference type="RefSeq" id="WP_238192855.1">
    <property type="nucleotide sequence ID" value="NZ_BPQJ01000037.1"/>
</dbReference>
<reference evidence="5" key="1">
    <citation type="journal article" date="2016" name="Front. Microbiol.">
        <title>Genome Sequence of the Piezophilic, Mesophilic Sulfate-Reducing Bacterium Desulfovibrio indicus J2T.</title>
        <authorList>
            <person name="Cao J."/>
            <person name="Maignien L."/>
            <person name="Shao Z."/>
            <person name="Alain K."/>
            <person name="Jebbar M."/>
        </authorList>
    </citation>
    <scope>NUCLEOTIDE SEQUENCE</scope>
    <source>
        <strain evidence="5">JCM 32048</strain>
    </source>
</reference>
<evidence type="ECO:0000313" key="5">
    <source>
        <dbReference type="EMBL" id="GJD65268.1"/>
    </source>
</evidence>
<dbReference type="AlphaFoldDB" id="A0AA37HG66"/>
<name>A0AA37HG66_9HYPH</name>
<dbReference type="PIRSF" id="PIRSF002741">
    <property type="entry name" value="MppA"/>
    <property type="match status" value="1"/>
</dbReference>
<evidence type="ECO:0000256" key="2">
    <source>
        <dbReference type="ARBA" id="ARBA00005695"/>
    </source>
</evidence>
<dbReference type="PANTHER" id="PTHR30290">
    <property type="entry name" value="PERIPLASMIC BINDING COMPONENT OF ABC TRANSPORTER"/>
    <property type="match status" value="1"/>
</dbReference>
<evidence type="ECO:0000259" key="4">
    <source>
        <dbReference type="Pfam" id="PF00496"/>
    </source>
</evidence>
<feature type="domain" description="Solute-binding protein family 5" evidence="4">
    <location>
        <begin position="87"/>
        <end position="443"/>
    </location>
</feature>
<dbReference type="GO" id="GO:0043190">
    <property type="term" value="C:ATP-binding cassette (ABC) transporter complex"/>
    <property type="evidence" value="ECO:0007669"/>
    <property type="project" value="InterPro"/>
</dbReference>
<evidence type="ECO:0000313" key="6">
    <source>
        <dbReference type="Proteomes" id="UP001055286"/>
    </source>
</evidence>
<gene>
    <name evidence="5" type="primary">gsiB_5</name>
    <name evidence="5" type="ORF">MPEAHAMD_5456</name>
</gene>
<dbReference type="InterPro" id="IPR000914">
    <property type="entry name" value="SBP_5_dom"/>
</dbReference>
<sequence length="537" mass="59374">MPDRRQALALLSSTLLLPLGARLPHAQEAETLSRAREAEPRRGGTLTLVEVGEPTTLVPLTDSNTRTRNLSTKVIEGLLRFDASFAPQPLLATGWSVSEDGLRYRFTLRPNVRWHDGKPFTAADVRFSLLALKKIGPRGRITFANLVEVETPDPLTAILVLSKPTPYLLKALTAAESPIMPAHAYSGEAYGESPNGSAPIGTGPYIFVEWARGSHVVLRRNPDYWQPGRPFLDRIVVRFVADTMAVSTALESGEADVSYSVALPELERLRSHPRLAVTTASDDYLNNAQVLEFNLDRPVLARREVRHALASAIDRRIITGTIFYGHAQAAGSTIPAALKAYNDEAPFAHPFDLARANRLLDEAGLPRGPDGTRFALRLTFLPGPTFRKTAEYLRAAFMRVGVKVEIADGDLATFIRRVYTERDFDFNLNGISRLFDPTIGVQRLYWSDGIKRPLPYLNAAHYNNPAVDDLFRQAATEVDEAHRRDIFRTIQGIVGPDLPVVALVTIPTVAVQNSRVRRLFNSIDLAAGDFSETWLAP</sequence>